<dbReference type="PANTHER" id="PTHR11319">
    <property type="entry name" value="G PROTEIN-COUPLED RECEPTOR-RELATED"/>
    <property type="match status" value="1"/>
</dbReference>
<evidence type="ECO:0000313" key="3">
    <source>
        <dbReference type="EMBL" id="KPA81024.1"/>
    </source>
</evidence>
<keyword evidence="1 3" id="KW-0812">Transmembrane</keyword>
<keyword evidence="4" id="KW-1185">Reference proteome</keyword>
<dbReference type="OrthoDB" id="2156966at2759"/>
<keyword evidence="1" id="KW-1133">Transmembrane helix</keyword>
<sequence length="1408" mass="151519">MKRRLRSHCTSGRLLCRRCSLTRPLLLVLFTVLTTLWCAAVASRAALTRFDAVSWSPTQIVASLTSSTPSETTREPLPVYGGVVNTSLQGIYCVDVENQVVYTGADVLHVFEIKSLSGSMVITESAGATVTESYDGGDTTTYTPAYYFEQVNEIYLTGWATACIFANRYELFISTTTVAPDETSRRGAAPPGSTTARKTSTMNHGHYYTVIHRYLRKALRTFASDAPPLEPASASTAKNLLSGASLVLRTGAVDGFSTRVVTPFWDGTICFEEVQTPFSAAQYWTLGPSSFPQSLVQPAEGQQSGNSTLYALAFTKPSLAASSSTSPWPAVYAWDIVGITLPEVHRDVADVPIAPASVSERFARCYASLIAAQCVDCLPVAFAASKRGIFLALTSRERNATYVTLLASGTDCTTEQQQQQQATTPTSAGESRGDNQQEVVLLQILTGVCNVAAMVVDDYALSHLYVAVECGQHRNSEKGQAQRYLVRVNMSTVDGDSSATTQVVPVQQPSPLPTTFTDDGTEEIMSLSLSNETRFLYLVVRRADATVRVYTYAAFGLSTLLPRAVDVAGGLSVRALGFGLTPGMQCVFNGSADAVIVANFSNSTALVCAAPSLSAALCTLHPVSLRLPYTQPWAVPSALPLHAVVSPAAAPLAYVATPVVEKAINEKTGRNSATANTNVAVIVTGHNFVNGSVYGLDSTCYFWSLINQGRPNITAPATYINATALRCEFHDMKMIGCRTFVSVSIDGTVVSPTSAAFSVQGVATQVRVQVGVQNNSGQTSDISHASAQEPATHTTICLQSSAQVALPDIEAVLADAVRNAVDLPDLLSPLYAVLSFNDTWLMNGGGVVPLNNTVKADSTAASVASVEGDIVQPFAADGRASFVGITLKCPPIGKFTYYVYVSNGTDKLLDYHRGSVRIEVREGAPYAPVFVGQPSTWYYPDASLLLQQPVVGVRDACGNVYSFLNDSVLVGSLTVQLYKEVVLQRSKGNAEVVRREPYGAAWEVSTPLNNLFYLSNISFPAIDFSTQFYLNVTCDLPQPTIRSPPIIVMPCEADRVSRIVTTAEFGSEGQLLLPLHSRIVCDACPAHGICDGTSNVRAKDGYWRHNASTTQFTSCRFAFGMAEACVNDGQCAAGYHGVLCGECDLGYHTLGRACRKCLPRGLQGFLVFLVVFGMVLIMTTFVVLMALVPPSTLSGLSIRSLLLAVQVTSLFILIAVPWPHQLETLFNGLYALAEVLETMVRCFTSPQSYFIFIACSPLVLVSLVMVLAGVCLRVMRLHRVDAYRLSAVVLTALLHRKQERFHQLRHTIAQEIAEQGRAAMRRRRSTMNNNAFAERAAATAGESYSATASATRPSLSTEWELLERNAAASISRRVTHAASTALMDSFTATVPTIALAATAPRVERCMES</sequence>
<evidence type="ECO:0000259" key="2">
    <source>
        <dbReference type="Pfam" id="PF24633"/>
    </source>
</evidence>
<reference evidence="3 4" key="1">
    <citation type="submission" date="2015-07" db="EMBL/GenBank/DDBJ databases">
        <title>High-quality genome of monoxenous trypanosomatid Leptomonas pyrrhocoris.</title>
        <authorList>
            <person name="Flegontov P."/>
            <person name="Butenko A."/>
            <person name="Firsov S."/>
            <person name="Vlcek C."/>
            <person name="Logacheva M.D."/>
            <person name="Field M."/>
            <person name="Filatov D."/>
            <person name="Flegontova O."/>
            <person name="Gerasimov E."/>
            <person name="Jackson A.P."/>
            <person name="Kelly S."/>
            <person name="Opperdoes F."/>
            <person name="O'Reilly A."/>
            <person name="Votypka J."/>
            <person name="Yurchenko V."/>
            <person name="Lukes J."/>
        </authorList>
    </citation>
    <scope>NUCLEOTIDE SEQUENCE [LARGE SCALE GENOMIC DNA]</scope>
    <source>
        <strain evidence="3">H10</strain>
    </source>
</reference>
<dbReference type="Pfam" id="PF24633">
    <property type="entry name" value="DUF7630"/>
    <property type="match status" value="1"/>
</dbReference>
<feature type="transmembrane region" description="Helical" evidence="1">
    <location>
        <begin position="1165"/>
        <end position="1188"/>
    </location>
</feature>
<evidence type="ECO:0000256" key="1">
    <source>
        <dbReference type="SAM" id="Phobius"/>
    </source>
</evidence>
<dbReference type="VEuPathDB" id="TriTrypDB:LpyrH10_07_2020"/>
<proteinExistence type="predicted"/>
<feature type="transmembrane region" description="Helical" evidence="1">
    <location>
        <begin position="1200"/>
        <end position="1218"/>
    </location>
</feature>
<evidence type="ECO:0000313" key="4">
    <source>
        <dbReference type="Proteomes" id="UP000037923"/>
    </source>
</evidence>
<feature type="domain" description="DUF7630" evidence="2">
    <location>
        <begin position="1121"/>
        <end position="1157"/>
    </location>
</feature>
<accession>A0A0N0VFK8</accession>
<organism evidence="3 4">
    <name type="scientific">Leptomonas pyrrhocoris</name>
    <name type="common">Firebug parasite</name>
    <dbReference type="NCBI Taxonomy" id="157538"/>
    <lineage>
        <taxon>Eukaryota</taxon>
        <taxon>Discoba</taxon>
        <taxon>Euglenozoa</taxon>
        <taxon>Kinetoplastea</taxon>
        <taxon>Metakinetoplastina</taxon>
        <taxon>Trypanosomatida</taxon>
        <taxon>Trypanosomatidae</taxon>
        <taxon>Leishmaniinae</taxon>
        <taxon>Leptomonas</taxon>
    </lineage>
</organism>
<dbReference type="PANTHER" id="PTHR11319:SF35">
    <property type="entry name" value="OUTER MEMBRANE PROTEIN PMPC-RELATED"/>
    <property type="match status" value="1"/>
</dbReference>
<feature type="transmembrane region" description="Helical" evidence="1">
    <location>
        <begin position="1249"/>
        <end position="1275"/>
    </location>
</feature>
<comment type="caution">
    <text evidence="3">The sequence shown here is derived from an EMBL/GenBank/DDBJ whole genome shotgun (WGS) entry which is preliminary data.</text>
</comment>
<keyword evidence="1" id="KW-0472">Membrane</keyword>
<dbReference type="EMBL" id="LGTL01000007">
    <property type="protein sequence ID" value="KPA81024.1"/>
    <property type="molecule type" value="Genomic_DNA"/>
</dbReference>
<dbReference type="RefSeq" id="XP_015659463.1">
    <property type="nucleotide sequence ID" value="XM_015802062.1"/>
</dbReference>
<gene>
    <name evidence="3" type="ORF">ABB37_04395</name>
</gene>
<protein>
    <submittedName>
        <fullName evidence="3">Putative transmembrane protein</fullName>
    </submittedName>
</protein>
<name>A0A0N0VFK8_LEPPY</name>
<feature type="non-terminal residue" evidence="3">
    <location>
        <position position="1408"/>
    </location>
</feature>
<dbReference type="InterPro" id="IPR056047">
    <property type="entry name" value="CRMPA-like_DUF7630"/>
</dbReference>
<dbReference type="GeneID" id="26904686"/>
<dbReference type="Proteomes" id="UP000037923">
    <property type="component" value="Unassembled WGS sequence"/>
</dbReference>